<dbReference type="SUPFAM" id="SSF56112">
    <property type="entry name" value="Protein kinase-like (PK-like)"/>
    <property type="match status" value="1"/>
</dbReference>
<keyword evidence="9 13" id="KW-1133">Transmembrane helix</keyword>
<keyword evidence="4 13" id="KW-0812">Transmembrane</keyword>
<evidence type="ECO:0000259" key="15">
    <source>
        <dbReference type="PROSITE" id="PS50011"/>
    </source>
</evidence>
<dbReference type="Proteomes" id="UP001159364">
    <property type="component" value="Unassembled WGS sequence"/>
</dbReference>
<keyword evidence="2" id="KW-0723">Serine/threonine-protein kinase</keyword>
<gene>
    <name evidence="16" type="ORF">K2173_001695</name>
</gene>
<keyword evidence="17" id="KW-1185">Reference proteome</keyword>
<dbReference type="Pfam" id="PF00069">
    <property type="entry name" value="Pkinase"/>
    <property type="match status" value="1"/>
</dbReference>
<feature type="transmembrane region" description="Helical" evidence="13">
    <location>
        <begin position="266"/>
        <end position="287"/>
    </location>
</feature>
<evidence type="ECO:0000256" key="5">
    <source>
        <dbReference type="ARBA" id="ARBA00022729"/>
    </source>
</evidence>
<protein>
    <recommendedName>
        <fullName evidence="15">Protein kinase domain-containing protein</fullName>
    </recommendedName>
</protein>
<evidence type="ECO:0000256" key="6">
    <source>
        <dbReference type="ARBA" id="ARBA00022741"/>
    </source>
</evidence>
<comment type="caution">
    <text evidence="16">The sequence shown here is derived from an EMBL/GenBank/DDBJ whole genome shotgun (WGS) entry which is preliminary data.</text>
</comment>
<evidence type="ECO:0000313" key="17">
    <source>
        <dbReference type="Proteomes" id="UP001159364"/>
    </source>
</evidence>
<dbReference type="GO" id="GO:0030247">
    <property type="term" value="F:polysaccharide binding"/>
    <property type="evidence" value="ECO:0007669"/>
    <property type="project" value="InterPro"/>
</dbReference>
<evidence type="ECO:0000256" key="8">
    <source>
        <dbReference type="ARBA" id="ARBA00022840"/>
    </source>
</evidence>
<dbReference type="InterPro" id="IPR000719">
    <property type="entry name" value="Prot_kinase_dom"/>
</dbReference>
<dbReference type="PROSITE" id="PS50011">
    <property type="entry name" value="PROTEIN_KINASE_DOM"/>
    <property type="match status" value="1"/>
</dbReference>
<dbReference type="GO" id="GO:0005524">
    <property type="term" value="F:ATP binding"/>
    <property type="evidence" value="ECO:0007669"/>
    <property type="project" value="UniProtKB-UniRule"/>
</dbReference>
<evidence type="ECO:0000256" key="11">
    <source>
        <dbReference type="ARBA" id="ARBA00023180"/>
    </source>
</evidence>
<dbReference type="EMBL" id="JAIWQS010000236">
    <property type="protein sequence ID" value="KAJ8747138.1"/>
    <property type="molecule type" value="Genomic_DNA"/>
</dbReference>
<dbReference type="PANTHER" id="PTHR46008:SF25">
    <property type="entry name" value="PROTEIN KINASE DOMAIN-CONTAINING PROTEIN"/>
    <property type="match status" value="1"/>
</dbReference>
<feature type="chain" id="PRO_5043787593" description="Protein kinase domain-containing protein" evidence="14">
    <location>
        <begin position="24"/>
        <end position="622"/>
    </location>
</feature>
<dbReference type="InterPro" id="IPR025287">
    <property type="entry name" value="WAK_GUB"/>
</dbReference>
<evidence type="ECO:0000256" key="1">
    <source>
        <dbReference type="ARBA" id="ARBA00004167"/>
    </source>
</evidence>
<dbReference type="FunFam" id="3.30.200.20:FF:000162">
    <property type="entry name" value="Adenine nucleotide alpha hydrolase-like domain kinase"/>
    <property type="match status" value="1"/>
</dbReference>
<evidence type="ECO:0000313" key="16">
    <source>
        <dbReference type="EMBL" id="KAJ8747138.1"/>
    </source>
</evidence>
<feature type="binding site" evidence="12">
    <location>
        <position position="362"/>
    </location>
    <ligand>
        <name>ATP</name>
        <dbReference type="ChEBI" id="CHEBI:30616"/>
    </ligand>
</feature>
<comment type="subcellular location">
    <subcellularLocation>
        <location evidence="1">Membrane</location>
        <topology evidence="1">Single-pass membrane protein</topology>
    </subcellularLocation>
</comment>
<name>A0AAV8S4Y2_9ROSI</name>
<evidence type="ECO:0000256" key="4">
    <source>
        <dbReference type="ARBA" id="ARBA00022692"/>
    </source>
</evidence>
<keyword evidence="10 13" id="KW-0472">Membrane</keyword>
<dbReference type="InterPro" id="IPR017441">
    <property type="entry name" value="Protein_kinase_ATP_BS"/>
</dbReference>
<dbReference type="PANTHER" id="PTHR46008">
    <property type="entry name" value="LEAF RUST 10 DISEASE-RESISTANCE LOCUS RECEPTOR-LIKE PROTEIN KINASE-LIKE 1.4"/>
    <property type="match status" value="1"/>
</dbReference>
<evidence type="ECO:0000256" key="13">
    <source>
        <dbReference type="SAM" id="Phobius"/>
    </source>
</evidence>
<dbReference type="Gene3D" id="1.10.510.10">
    <property type="entry name" value="Transferase(Phosphotransferase) domain 1"/>
    <property type="match status" value="1"/>
</dbReference>
<feature type="domain" description="Protein kinase" evidence="15">
    <location>
        <begin position="334"/>
        <end position="613"/>
    </location>
</feature>
<evidence type="ECO:0000256" key="14">
    <source>
        <dbReference type="SAM" id="SignalP"/>
    </source>
</evidence>
<keyword evidence="6 12" id="KW-0547">Nucleotide-binding</keyword>
<dbReference type="GO" id="GO:0004674">
    <property type="term" value="F:protein serine/threonine kinase activity"/>
    <property type="evidence" value="ECO:0007669"/>
    <property type="project" value="UniProtKB-KW"/>
</dbReference>
<proteinExistence type="predicted"/>
<accession>A0AAV8S4Y2</accession>
<evidence type="ECO:0000256" key="3">
    <source>
        <dbReference type="ARBA" id="ARBA00022679"/>
    </source>
</evidence>
<keyword evidence="11" id="KW-0325">Glycoprotein</keyword>
<evidence type="ECO:0000256" key="10">
    <source>
        <dbReference type="ARBA" id="ARBA00023136"/>
    </source>
</evidence>
<dbReference type="AlphaFoldDB" id="A0AAV8S4Y2"/>
<dbReference type="InterPro" id="IPR008271">
    <property type="entry name" value="Ser/Thr_kinase_AS"/>
</dbReference>
<dbReference type="PROSITE" id="PS00107">
    <property type="entry name" value="PROTEIN_KINASE_ATP"/>
    <property type="match status" value="1"/>
</dbReference>
<keyword evidence="7" id="KW-0418">Kinase</keyword>
<reference evidence="16 17" key="1">
    <citation type="submission" date="2021-09" db="EMBL/GenBank/DDBJ databases">
        <title>Genomic insights and catalytic innovation underlie evolution of tropane alkaloids biosynthesis.</title>
        <authorList>
            <person name="Wang Y.-J."/>
            <person name="Tian T."/>
            <person name="Huang J.-P."/>
            <person name="Huang S.-X."/>
        </authorList>
    </citation>
    <scope>NUCLEOTIDE SEQUENCE [LARGE SCALE GENOMIC DNA]</scope>
    <source>
        <strain evidence="16">KIB-2018</strain>
        <tissue evidence="16">Leaf</tissue>
    </source>
</reference>
<evidence type="ECO:0000256" key="12">
    <source>
        <dbReference type="PROSITE-ProRule" id="PRU10141"/>
    </source>
</evidence>
<organism evidence="16 17">
    <name type="scientific">Erythroxylum novogranatense</name>
    <dbReference type="NCBI Taxonomy" id="1862640"/>
    <lineage>
        <taxon>Eukaryota</taxon>
        <taxon>Viridiplantae</taxon>
        <taxon>Streptophyta</taxon>
        <taxon>Embryophyta</taxon>
        <taxon>Tracheophyta</taxon>
        <taxon>Spermatophyta</taxon>
        <taxon>Magnoliopsida</taxon>
        <taxon>eudicotyledons</taxon>
        <taxon>Gunneridae</taxon>
        <taxon>Pentapetalae</taxon>
        <taxon>rosids</taxon>
        <taxon>fabids</taxon>
        <taxon>Malpighiales</taxon>
        <taxon>Erythroxylaceae</taxon>
        <taxon>Erythroxylum</taxon>
    </lineage>
</organism>
<evidence type="ECO:0000256" key="9">
    <source>
        <dbReference type="ARBA" id="ARBA00022989"/>
    </source>
</evidence>
<dbReference type="CDD" id="cd14066">
    <property type="entry name" value="STKc_IRAK"/>
    <property type="match status" value="1"/>
</dbReference>
<dbReference type="Pfam" id="PF13947">
    <property type="entry name" value="GUB_WAK_bind"/>
    <property type="match status" value="1"/>
</dbReference>
<dbReference type="FunFam" id="1.10.510.10:FF:000161">
    <property type="entry name" value="Wall-associated receptor kinase-like 20"/>
    <property type="match status" value="1"/>
</dbReference>
<evidence type="ECO:0000256" key="7">
    <source>
        <dbReference type="ARBA" id="ARBA00022777"/>
    </source>
</evidence>
<keyword evidence="3" id="KW-0808">Transferase</keyword>
<keyword evidence="8 12" id="KW-0067">ATP-binding</keyword>
<dbReference type="PROSITE" id="PS51257">
    <property type="entry name" value="PROKAR_LIPOPROTEIN"/>
    <property type="match status" value="1"/>
</dbReference>
<dbReference type="SMART" id="SM00220">
    <property type="entry name" value="S_TKc"/>
    <property type="match status" value="1"/>
</dbReference>
<dbReference type="GO" id="GO:0005886">
    <property type="term" value="C:plasma membrane"/>
    <property type="evidence" value="ECO:0007669"/>
    <property type="project" value="UniProtKB-ARBA"/>
</dbReference>
<evidence type="ECO:0000256" key="2">
    <source>
        <dbReference type="ARBA" id="ARBA00022527"/>
    </source>
</evidence>
<keyword evidence="5 14" id="KW-0732">Signal</keyword>
<feature type="signal peptide" evidence="14">
    <location>
        <begin position="1"/>
        <end position="23"/>
    </location>
</feature>
<dbReference type="Gene3D" id="3.30.200.20">
    <property type="entry name" value="Phosphorylase Kinase, domain 1"/>
    <property type="match status" value="1"/>
</dbReference>
<dbReference type="PROSITE" id="PS00108">
    <property type="entry name" value="PROTEIN_KINASE_ST"/>
    <property type="match status" value="1"/>
</dbReference>
<dbReference type="InterPro" id="IPR011009">
    <property type="entry name" value="Kinase-like_dom_sf"/>
</dbReference>
<sequence>MEMKMFSILILVSLLLSSCEVQAVRRCPDCGRFPVPFPLSSSGDCGHPSYKVRCSAGTLWFDALNGSSYMITSINPSSQRLVIRPPGFFPNSCIAADFRSNGIQLDNNLPFNITSSNTVVIMNCSESVPQILLALNCSESSVCHDYINGNKLAKAACGHTSICCSLKTGGSVTAYRIRVRADRCSAYQSFSPVELEWTLPQEPLCRTQVNCQDLAHSECLPDPSSGEQKRCFCHSGYQWDPVNGVCQGKKCQHGRACNMLKNRLQFIGVTIPVGGILLGIITMVLVYRKRSANRRQLAKVTLGTFRERVLSVSNGGRTAKIFSGKEILRATNNFSDDNLLGCGGFGEVFKGIIDDGTASAIKRAKPGNTKGNDQILNEVQILCQVNHKNLVRLLGCCLELKQPLLIYEYIPNGTLFDHLHSVDPGKRVQLNWHCRLVIAYQTADGLAYLHFSATPPIYHRDIKSSNILLDRKLDAKVSDFGLSRLAVTESSHITCVQGTLGYLDPEYCINFRLTDKSDVYSFGVVLLELLTSKKAIDFNREDDDVNLVVLVRRMLNEKRLLEAVDPVLKDGASNLELETMEMLGSLAAACLDMKRECRPSMKEVAEKIEHIINLLAGHVSQT</sequence>